<dbReference type="STRING" id="1122938.SAMN05660772_00320"/>
<proteinExistence type="predicted"/>
<protein>
    <submittedName>
        <fullName evidence="1">Uncharacterized protein</fullName>
    </submittedName>
</protein>
<sequence>MKVMLILAFACCLAACNNTGVGGSVGGGSLGVSGQFGISGGIGF</sequence>
<evidence type="ECO:0000313" key="2">
    <source>
        <dbReference type="Proteomes" id="UP000192408"/>
    </source>
</evidence>
<gene>
    <name evidence="1" type="ORF">SAMN05660772_00320</name>
</gene>
<dbReference type="RefSeq" id="WP_260337794.1">
    <property type="nucleotide sequence ID" value="NZ_FWWV01000001.1"/>
</dbReference>
<dbReference type="AlphaFoldDB" id="A0A1W1UDI2"/>
<dbReference type="EMBL" id="FWWV01000001">
    <property type="protein sequence ID" value="SMB79119.1"/>
    <property type="molecule type" value="Genomic_DNA"/>
</dbReference>
<dbReference type="Proteomes" id="UP000192408">
    <property type="component" value="Unassembled WGS sequence"/>
</dbReference>
<accession>A0A1W1UDI2</accession>
<name>A0A1W1UDI2_9PAST</name>
<keyword evidence="2" id="KW-1185">Reference proteome</keyword>
<reference evidence="2" key="1">
    <citation type="submission" date="2017-04" db="EMBL/GenBank/DDBJ databases">
        <authorList>
            <person name="Varghese N."/>
            <person name="Submissions S."/>
        </authorList>
    </citation>
    <scope>NUCLEOTIDE SEQUENCE [LARGE SCALE GENOMIC DNA]</scope>
    <source>
        <strain evidence="2">DSM 23072</strain>
    </source>
</reference>
<evidence type="ECO:0000313" key="1">
    <source>
        <dbReference type="EMBL" id="SMB79119.1"/>
    </source>
</evidence>
<organism evidence="1 2">
    <name type="scientific">Pasteurella testudinis DSM 23072</name>
    <dbReference type="NCBI Taxonomy" id="1122938"/>
    <lineage>
        <taxon>Bacteria</taxon>
        <taxon>Pseudomonadati</taxon>
        <taxon>Pseudomonadota</taxon>
        <taxon>Gammaproteobacteria</taxon>
        <taxon>Pasteurellales</taxon>
        <taxon>Pasteurellaceae</taxon>
        <taxon>Pasteurella</taxon>
    </lineage>
</organism>